<comment type="caution">
    <text evidence="3">The sequence shown here is derived from an EMBL/GenBank/DDBJ whole genome shotgun (WGS) entry which is preliminary data.</text>
</comment>
<reference evidence="3" key="2">
    <citation type="journal article" date="2023" name="IMA Fungus">
        <title>Comparative genomic study of the Penicillium genus elucidates a diverse pangenome and 15 lateral gene transfer events.</title>
        <authorList>
            <person name="Petersen C."/>
            <person name="Sorensen T."/>
            <person name="Nielsen M.R."/>
            <person name="Sondergaard T.E."/>
            <person name="Sorensen J.L."/>
            <person name="Fitzpatrick D.A."/>
            <person name="Frisvad J.C."/>
            <person name="Nielsen K.L."/>
        </authorList>
    </citation>
    <scope>NUCLEOTIDE SEQUENCE</scope>
    <source>
        <strain evidence="3">IBT 29677</strain>
    </source>
</reference>
<dbReference type="AlphaFoldDB" id="A0A9W9SJ37"/>
<evidence type="ECO:0000313" key="3">
    <source>
        <dbReference type="EMBL" id="KAJ5378629.1"/>
    </source>
</evidence>
<dbReference type="RefSeq" id="XP_056482415.1">
    <property type="nucleotide sequence ID" value="XM_056636385.1"/>
</dbReference>
<dbReference type="OrthoDB" id="2418081at2759"/>
<organism evidence="3 4">
    <name type="scientific">Penicillium cosmopolitanum</name>
    <dbReference type="NCBI Taxonomy" id="1131564"/>
    <lineage>
        <taxon>Eukaryota</taxon>
        <taxon>Fungi</taxon>
        <taxon>Dikarya</taxon>
        <taxon>Ascomycota</taxon>
        <taxon>Pezizomycotina</taxon>
        <taxon>Eurotiomycetes</taxon>
        <taxon>Eurotiomycetidae</taxon>
        <taxon>Eurotiales</taxon>
        <taxon>Aspergillaceae</taxon>
        <taxon>Penicillium</taxon>
    </lineage>
</organism>
<protein>
    <recommendedName>
        <fullName evidence="2">Phospholipase/carboxylesterase/thioesterase domain-containing protein</fullName>
    </recommendedName>
</protein>
<dbReference type="GO" id="GO:0017000">
    <property type="term" value="P:antibiotic biosynthetic process"/>
    <property type="evidence" value="ECO:0007669"/>
    <property type="project" value="UniProtKB-ARBA"/>
</dbReference>
<dbReference type="InterPro" id="IPR029058">
    <property type="entry name" value="AB_hydrolase_fold"/>
</dbReference>
<comment type="similarity">
    <text evidence="1">Belongs to the AB hydrolase superfamily. AB hydrolase 2 family.</text>
</comment>
<dbReference type="PANTHER" id="PTHR10655:SF63">
    <property type="entry name" value="PHOSPHOLIPASE_CARBOXYLESTERASE_THIOESTERASE DOMAIN-CONTAINING PROTEIN"/>
    <property type="match status" value="1"/>
</dbReference>
<dbReference type="PANTHER" id="PTHR10655">
    <property type="entry name" value="LYSOPHOSPHOLIPASE-RELATED"/>
    <property type="match status" value="1"/>
</dbReference>
<dbReference type="Proteomes" id="UP001147747">
    <property type="component" value="Unassembled WGS sequence"/>
</dbReference>
<dbReference type="GO" id="GO:0072330">
    <property type="term" value="P:monocarboxylic acid biosynthetic process"/>
    <property type="evidence" value="ECO:0007669"/>
    <property type="project" value="UniProtKB-ARBA"/>
</dbReference>
<keyword evidence="4" id="KW-1185">Reference proteome</keyword>
<dbReference type="EMBL" id="JAPZBU010000011">
    <property type="protein sequence ID" value="KAJ5378629.1"/>
    <property type="molecule type" value="Genomic_DNA"/>
</dbReference>
<gene>
    <name evidence="3" type="ORF">N7509_011748</name>
</gene>
<dbReference type="GO" id="GO:0008474">
    <property type="term" value="F:palmitoyl-(protein) hydrolase activity"/>
    <property type="evidence" value="ECO:0007669"/>
    <property type="project" value="TreeGrafter"/>
</dbReference>
<dbReference type="Pfam" id="PF02230">
    <property type="entry name" value="Abhydrolase_2"/>
    <property type="match status" value="1"/>
</dbReference>
<dbReference type="SUPFAM" id="SSF53474">
    <property type="entry name" value="alpha/beta-Hydrolases"/>
    <property type="match status" value="1"/>
</dbReference>
<reference evidence="3" key="1">
    <citation type="submission" date="2022-12" db="EMBL/GenBank/DDBJ databases">
        <authorList>
            <person name="Petersen C."/>
        </authorList>
    </citation>
    <scope>NUCLEOTIDE SEQUENCE</scope>
    <source>
        <strain evidence="3">IBT 29677</strain>
    </source>
</reference>
<proteinExistence type="inferred from homology"/>
<dbReference type="GeneID" id="81375365"/>
<dbReference type="GO" id="GO:0052689">
    <property type="term" value="F:carboxylic ester hydrolase activity"/>
    <property type="evidence" value="ECO:0007669"/>
    <property type="project" value="TreeGrafter"/>
</dbReference>
<feature type="domain" description="Phospholipase/carboxylesterase/thioesterase" evidence="2">
    <location>
        <begin position="7"/>
        <end position="173"/>
    </location>
</feature>
<accession>A0A9W9SJ37</accession>
<dbReference type="InterPro" id="IPR050565">
    <property type="entry name" value="LYPA1-2/EST-like"/>
</dbReference>
<evidence type="ECO:0000256" key="1">
    <source>
        <dbReference type="ARBA" id="ARBA00006499"/>
    </source>
</evidence>
<dbReference type="GO" id="GO:0005737">
    <property type="term" value="C:cytoplasm"/>
    <property type="evidence" value="ECO:0007669"/>
    <property type="project" value="TreeGrafter"/>
</dbReference>
<sequence>MNFPPPHIQPSQTLHSHTVILLHGRGSDGEEFAEEFFSSVTSNGKSLASCLPSYRWVFPTSRDRWTTRFEEEMCSWFDAYSLDDIQERQELQKDGLRESVLHIIDIIEREAKLLDGRFSNIYLGGISQGMATSLWAFFAAIGLGKIQGPLGGLLGFCGWLPFAQQLETLLSEPAVNASQIYPIQHEISSFFFSEIAGDGTLQITQAPNSSILSTPVFLSHGTDDVWVSVELGRQASQILHKIMAHVEWHEFTGRRLTVIGLRSLKGLIRSSCSLGPESPRFDKRLPGDAATVKDKTHRTFYSVLFQYANSVALQTTYLDKKYSL</sequence>
<name>A0A9W9SJ37_9EURO</name>
<evidence type="ECO:0000259" key="2">
    <source>
        <dbReference type="Pfam" id="PF02230"/>
    </source>
</evidence>
<dbReference type="Gene3D" id="3.40.50.1820">
    <property type="entry name" value="alpha/beta hydrolase"/>
    <property type="match status" value="1"/>
</dbReference>
<evidence type="ECO:0000313" key="4">
    <source>
        <dbReference type="Proteomes" id="UP001147747"/>
    </source>
</evidence>
<dbReference type="InterPro" id="IPR003140">
    <property type="entry name" value="PLipase/COase/thioEstase"/>
</dbReference>